<evidence type="ECO:0000313" key="2">
    <source>
        <dbReference type="Proteomes" id="UP000000763"/>
    </source>
</evidence>
<sequence>MPRNPNRLDAGDSKSAMAVFVGSHKNRTRKMQGFHFCNSIYKMQRGFLSSYPPATRSNPRGSRNYIKVETQSLGVRLSFTIQSSNQLYNE</sequence>
<evidence type="ECO:0000313" key="1">
    <source>
        <dbReference type="EMBL" id="BAF29465.1"/>
    </source>
</evidence>
<organism evidence="1 2">
    <name type="scientific">Oryza sativa subsp. japonica</name>
    <name type="common">Rice</name>
    <dbReference type="NCBI Taxonomy" id="39947"/>
    <lineage>
        <taxon>Eukaryota</taxon>
        <taxon>Viridiplantae</taxon>
        <taxon>Streptophyta</taxon>
        <taxon>Embryophyta</taxon>
        <taxon>Tracheophyta</taxon>
        <taxon>Spermatophyta</taxon>
        <taxon>Magnoliopsida</taxon>
        <taxon>Liliopsida</taxon>
        <taxon>Poales</taxon>
        <taxon>Poaceae</taxon>
        <taxon>BOP clade</taxon>
        <taxon>Oryzoideae</taxon>
        <taxon>Oryzeae</taxon>
        <taxon>Oryzinae</taxon>
        <taxon>Oryza</taxon>
        <taxon>Oryza sativa</taxon>
    </lineage>
</organism>
<dbReference type="Proteomes" id="UP000000763">
    <property type="component" value="Chromosome 12"/>
</dbReference>
<gene>
    <name evidence="1" type="ordered locus">Os12g0232700</name>
</gene>
<dbReference type="AlphaFoldDB" id="A0A0P0Y8D4"/>
<name>A0A0P0Y8D4_ORYSJ</name>
<proteinExistence type="predicted"/>
<reference evidence="2" key="2">
    <citation type="journal article" date="2008" name="Nucleic Acids Res.">
        <title>The rice annotation project database (RAP-DB): 2008 update.</title>
        <authorList>
            <consortium name="The rice annotation project (RAP)"/>
        </authorList>
    </citation>
    <scope>GENOME REANNOTATION</scope>
    <source>
        <strain evidence="2">cv. Nipponbare</strain>
    </source>
</reference>
<accession>A0A0P0Y8D4</accession>
<protein>
    <submittedName>
        <fullName evidence="1">Os12g0232700 protein</fullName>
    </submittedName>
</protein>
<dbReference type="KEGG" id="dosa:Os12g0232700"/>
<dbReference type="EMBL" id="AP008218">
    <property type="protein sequence ID" value="BAF29465.1"/>
    <property type="molecule type" value="Genomic_DNA"/>
</dbReference>
<reference evidence="1 2" key="1">
    <citation type="journal article" date="2005" name="Nature">
        <title>The map-based sequence of the rice genome.</title>
        <authorList>
            <consortium name="International rice genome sequencing project (IRGSP)"/>
            <person name="Matsumoto T."/>
            <person name="Wu J."/>
            <person name="Kanamori H."/>
            <person name="Katayose Y."/>
            <person name="Fujisawa M."/>
            <person name="Namiki N."/>
            <person name="Mizuno H."/>
            <person name="Yamamoto K."/>
            <person name="Antonio B.A."/>
            <person name="Baba T."/>
            <person name="Sakata K."/>
            <person name="Nagamura Y."/>
            <person name="Aoki H."/>
            <person name="Arikawa K."/>
            <person name="Arita K."/>
            <person name="Bito T."/>
            <person name="Chiden Y."/>
            <person name="Fujitsuka N."/>
            <person name="Fukunaka R."/>
            <person name="Hamada M."/>
            <person name="Harada C."/>
            <person name="Hayashi A."/>
            <person name="Hijishita S."/>
            <person name="Honda M."/>
            <person name="Hosokawa S."/>
            <person name="Ichikawa Y."/>
            <person name="Idonuma A."/>
            <person name="Iijima M."/>
            <person name="Ikeda M."/>
            <person name="Ikeno M."/>
            <person name="Ito K."/>
            <person name="Ito S."/>
            <person name="Ito T."/>
            <person name="Ito Y."/>
            <person name="Ito Y."/>
            <person name="Iwabuchi A."/>
            <person name="Kamiya K."/>
            <person name="Karasawa W."/>
            <person name="Kurita K."/>
            <person name="Katagiri S."/>
            <person name="Kikuta A."/>
            <person name="Kobayashi H."/>
            <person name="Kobayashi N."/>
            <person name="Machita K."/>
            <person name="Maehara T."/>
            <person name="Masukawa M."/>
            <person name="Mizubayashi T."/>
            <person name="Mukai Y."/>
            <person name="Nagasaki H."/>
            <person name="Nagata Y."/>
            <person name="Naito S."/>
            <person name="Nakashima M."/>
            <person name="Nakama Y."/>
            <person name="Nakamichi Y."/>
            <person name="Nakamura M."/>
            <person name="Meguro A."/>
            <person name="Negishi M."/>
            <person name="Ohta I."/>
            <person name="Ohta T."/>
            <person name="Okamoto M."/>
            <person name="Ono N."/>
            <person name="Saji S."/>
            <person name="Sakaguchi M."/>
            <person name="Sakai K."/>
            <person name="Shibata M."/>
            <person name="Shimokawa T."/>
            <person name="Song J."/>
            <person name="Takazaki Y."/>
            <person name="Terasawa K."/>
            <person name="Tsugane M."/>
            <person name="Tsuji K."/>
            <person name="Ueda S."/>
            <person name="Waki K."/>
            <person name="Yamagata H."/>
            <person name="Yamamoto M."/>
            <person name="Yamamoto S."/>
            <person name="Yamane H."/>
            <person name="Yoshiki S."/>
            <person name="Yoshihara R."/>
            <person name="Yukawa K."/>
            <person name="Zhong H."/>
            <person name="Yano M."/>
            <person name="Yuan Q."/>
            <person name="Ouyang S."/>
            <person name="Liu J."/>
            <person name="Jones K.M."/>
            <person name="Gansberger K."/>
            <person name="Moffat K."/>
            <person name="Hill J."/>
            <person name="Bera J."/>
            <person name="Fadrosh D."/>
            <person name="Jin S."/>
            <person name="Johri S."/>
            <person name="Kim M."/>
            <person name="Overton L."/>
            <person name="Reardon M."/>
            <person name="Tsitrin T."/>
            <person name="Vuong H."/>
            <person name="Weaver B."/>
            <person name="Ciecko A."/>
            <person name="Tallon L."/>
            <person name="Jackson J."/>
            <person name="Pai G."/>
            <person name="Aken S.V."/>
            <person name="Utterback T."/>
            <person name="Reidmuller S."/>
            <person name="Feldblyum T."/>
            <person name="Hsiao J."/>
            <person name="Zismann V."/>
            <person name="Iobst S."/>
            <person name="de Vazeille A.R."/>
            <person name="Buell C.R."/>
            <person name="Ying K."/>
            <person name="Li Y."/>
            <person name="Lu T."/>
            <person name="Huang Y."/>
            <person name="Zhao Q."/>
            <person name="Feng Q."/>
            <person name="Zhang L."/>
            <person name="Zhu J."/>
            <person name="Weng Q."/>
            <person name="Mu J."/>
            <person name="Lu Y."/>
            <person name="Fan D."/>
            <person name="Liu Y."/>
            <person name="Guan J."/>
            <person name="Zhang Y."/>
            <person name="Yu S."/>
            <person name="Liu X."/>
            <person name="Zhang Y."/>
            <person name="Hong G."/>
            <person name="Han B."/>
            <person name="Choisne N."/>
            <person name="Demange N."/>
            <person name="Orjeda G."/>
            <person name="Samain S."/>
            <person name="Cattolico L."/>
            <person name="Pelletier E."/>
            <person name="Couloux A."/>
            <person name="Segurens B."/>
            <person name="Wincker P."/>
            <person name="D'Hont A."/>
            <person name="Scarpelli C."/>
            <person name="Weissenbach J."/>
            <person name="Salanoubat M."/>
            <person name="Quetier F."/>
            <person name="Yu Y."/>
            <person name="Kim H.R."/>
            <person name="Rambo T."/>
            <person name="Currie J."/>
            <person name="Collura K."/>
            <person name="Luo M."/>
            <person name="Yang T."/>
            <person name="Ammiraju J.S.S."/>
            <person name="Engler F."/>
            <person name="Soderlund C."/>
            <person name="Wing R.A."/>
            <person name="Palmer L.E."/>
            <person name="de la Bastide M."/>
            <person name="Spiegel L."/>
            <person name="Nascimento L."/>
            <person name="Zutavern T."/>
            <person name="O'Shaughnessy A."/>
            <person name="Dike S."/>
            <person name="Dedhia N."/>
            <person name="Preston R."/>
            <person name="Balija V."/>
            <person name="McCombie W.R."/>
            <person name="Chow T."/>
            <person name="Chen H."/>
            <person name="Chung M."/>
            <person name="Chen C."/>
            <person name="Shaw J."/>
            <person name="Wu H."/>
            <person name="Hsiao K."/>
            <person name="Chao Y."/>
            <person name="Chu M."/>
            <person name="Cheng C."/>
            <person name="Hour A."/>
            <person name="Lee P."/>
            <person name="Lin S."/>
            <person name="Lin Y."/>
            <person name="Liou J."/>
            <person name="Liu S."/>
            <person name="Hsing Y."/>
            <person name="Raghuvanshi S."/>
            <person name="Mohanty A."/>
            <person name="Bharti A.K."/>
            <person name="Gaur A."/>
            <person name="Gupta V."/>
            <person name="Kumar D."/>
            <person name="Ravi V."/>
            <person name="Vij S."/>
            <person name="Kapur A."/>
            <person name="Khurana P."/>
            <person name="Khurana P."/>
            <person name="Khurana J.P."/>
            <person name="Tyagi A.K."/>
            <person name="Gaikwad K."/>
            <person name="Singh A."/>
            <person name="Dalal V."/>
            <person name="Srivastava S."/>
            <person name="Dixit A."/>
            <person name="Pal A.K."/>
            <person name="Ghazi I.A."/>
            <person name="Yadav M."/>
            <person name="Pandit A."/>
            <person name="Bhargava A."/>
            <person name="Sureshbabu K."/>
            <person name="Batra K."/>
            <person name="Sharma T.R."/>
            <person name="Mohapatra T."/>
            <person name="Singh N.K."/>
            <person name="Messing J."/>
            <person name="Nelson A.B."/>
            <person name="Fuks G."/>
            <person name="Kavchok S."/>
            <person name="Keizer G."/>
            <person name="Linton E."/>
            <person name="Llaca V."/>
            <person name="Song R."/>
            <person name="Tanyolac B."/>
            <person name="Young S."/>
            <person name="Ho-Il K."/>
            <person name="Hahn J.H."/>
            <person name="Sangsakoo G."/>
            <person name="Vanavichit A."/>
            <person name="de Mattos Luiz.A.T."/>
            <person name="Zimmer P.D."/>
            <person name="Malone G."/>
            <person name="Dellagostin O."/>
            <person name="de Oliveira A.C."/>
            <person name="Bevan M."/>
            <person name="Bancroft I."/>
            <person name="Minx P."/>
            <person name="Cordum H."/>
            <person name="Wilson R."/>
            <person name="Cheng Z."/>
            <person name="Jin W."/>
            <person name="Jiang J."/>
            <person name="Leong S.A."/>
            <person name="Iwama H."/>
            <person name="Gojobori T."/>
            <person name="Itoh T."/>
            <person name="Niimura Y."/>
            <person name="Fujii Y."/>
            <person name="Habara T."/>
            <person name="Sakai H."/>
            <person name="Sato Y."/>
            <person name="Wilson G."/>
            <person name="Kumar K."/>
            <person name="McCouch S."/>
            <person name="Juretic N."/>
            <person name="Hoen D."/>
            <person name="Wright S."/>
            <person name="Bruskiewich R."/>
            <person name="Bureau T."/>
            <person name="Miyao A."/>
            <person name="Hirochika H."/>
            <person name="Nishikawa T."/>
            <person name="Kadowaki K."/>
            <person name="Sugiura M."/>
            <person name="Burr B."/>
            <person name="Sasaki T."/>
        </authorList>
    </citation>
    <scope>NUCLEOTIDE SEQUENCE [LARGE SCALE GENOMIC DNA]</scope>
    <source>
        <strain evidence="2">cv. Nipponbare</strain>
    </source>
</reference>
<dbReference type="Gramene" id="Os12t0232700-01">
    <property type="protein sequence ID" value="Os12t0232700-01"/>
    <property type="gene ID" value="Os12g0232700"/>
</dbReference>